<name>A0A8J7RPE8_9BACT</name>
<dbReference type="InterPro" id="IPR006260">
    <property type="entry name" value="TonB/TolA_C"/>
</dbReference>
<dbReference type="PANTHER" id="PTHR33446:SF2">
    <property type="entry name" value="PROTEIN TONB"/>
    <property type="match status" value="1"/>
</dbReference>
<protein>
    <submittedName>
        <fullName evidence="13">Energy transducer TonB</fullName>
    </submittedName>
</protein>
<evidence type="ECO:0000256" key="2">
    <source>
        <dbReference type="ARBA" id="ARBA00006555"/>
    </source>
</evidence>
<feature type="transmembrane region" description="Helical" evidence="11">
    <location>
        <begin position="16"/>
        <end position="36"/>
    </location>
</feature>
<keyword evidence="7" id="KW-0653">Protein transport</keyword>
<dbReference type="PANTHER" id="PTHR33446">
    <property type="entry name" value="PROTEIN TONB-RELATED"/>
    <property type="match status" value="1"/>
</dbReference>
<dbReference type="GO" id="GO:0030288">
    <property type="term" value="C:outer membrane-bounded periplasmic space"/>
    <property type="evidence" value="ECO:0007669"/>
    <property type="project" value="InterPro"/>
</dbReference>
<evidence type="ECO:0000256" key="9">
    <source>
        <dbReference type="ARBA" id="ARBA00023136"/>
    </source>
</evidence>
<gene>
    <name evidence="13" type="ORF">NATSA_02015</name>
</gene>
<dbReference type="GO" id="GO:0015031">
    <property type="term" value="P:protein transport"/>
    <property type="evidence" value="ECO:0007669"/>
    <property type="project" value="UniProtKB-KW"/>
</dbReference>
<evidence type="ECO:0000256" key="4">
    <source>
        <dbReference type="ARBA" id="ARBA00022475"/>
    </source>
</evidence>
<evidence type="ECO:0000259" key="12">
    <source>
        <dbReference type="PROSITE" id="PS52015"/>
    </source>
</evidence>
<keyword evidence="3" id="KW-0813">Transport</keyword>
<dbReference type="PROSITE" id="PS52015">
    <property type="entry name" value="TONB_CTD"/>
    <property type="match status" value="1"/>
</dbReference>
<organism evidence="13 14">
    <name type="scientific">Natronogracilivirga saccharolytica</name>
    <dbReference type="NCBI Taxonomy" id="2812953"/>
    <lineage>
        <taxon>Bacteria</taxon>
        <taxon>Pseudomonadati</taxon>
        <taxon>Balneolota</taxon>
        <taxon>Balneolia</taxon>
        <taxon>Balneolales</taxon>
        <taxon>Cyclonatronaceae</taxon>
        <taxon>Natronogracilivirga</taxon>
    </lineage>
</organism>
<feature type="domain" description="TonB C-terminal" evidence="12">
    <location>
        <begin position="132"/>
        <end position="222"/>
    </location>
</feature>
<feature type="compositionally biased region" description="Pro residues" evidence="10">
    <location>
        <begin position="69"/>
        <end position="81"/>
    </location>
</feature>
<evidence type="ECO:0000256" key="6">
    <source>
        <dbReference type="ARBA" id="ARBA00022692"/>
    </source>
</evidence>
<keyword evidence="5" id="KW-0997">Cell inner membrane</keyword>
<dbReference type="Gene3D" id="3.30.1150.10">
    <property type="match status" value="1"/>
</dbReference>
<keyword evidence="8 11" id="KW-1133">Transmembrane helix</keyword>
<evidence type="ECO:0000313" key="13">
    <source>
        <dbReference type="EMBL" id="MBP3191429.1"/>
    </source>
</evidence>
<evidence type="ECO:0000256" key="3">
    <source>
        <dbReference type="ARBA" id="ARBA00022448"/>
    </source>
</evidence>
<evidence type="ECO:0000256" key="10">
    <source>
        <dbReference type="SAM" id="MobiDB-lite"/>
    </source>
</evidence>
<keyword evidence="4" id="KW-1003">Cell membrane</keyword>
<evidence type="ECO:0000256" key="5">
    <source>
        <dbReference type="ARBA" id="ARBA00022519"/>
    </source>
</evidence>
<evidence type="ECO:0000256" key="8">
    <source>
        <dbReference type="ARBA" id="ARBA00022989"/>
    </source>
</evidence>
<dbReference type="GO" id="GO:0055085">
    <property type="term" value="P:transmembrane transport"/>
    <property type="evidence" value="ECO:0007669"/>
    <property type="project" value="InterPro"/>
</dbReference>
<dbReference type="EMBL" id="JAFIDN010000001">
    <property type="protein sequence ID" value="MBP3191429.1"/>
    <property type="molecule type" value="Genomic_DNA"/>
</dbReference>
<dbReference type="GO" id="GO:0098797">
    <property type="term" value="C:plasma membrane protein complex"/>
    <property type="evidence" value="ECO:0007669"/>
    <property type="project" value="TreeGrafter"/>
</dbReference>
<dbReference type="Pfam" id="PF03544">
    <property type="entry name" value="TonB_C"/>
    <property type="match status" value="1"/>
</dbReference>
<dbReference type="InterPro" id="IPR003538">
    <property type="entry name" value="TonB"/>
</dbReference>
<comment type="caution">
    <text evidence="13">The sequence shown here is derived from an EMBL/GenBank/DDBJ whole genome shotgun (WGS) entry which is preliminary data.</text>
</comment>
<evidence type="ECO:0000313" key="14">
    <source>
        <dbReference type="Proteomes" id="UP000673975"/>
    </source>
</evidence>
<comment type="similarity">
    <text evidence="2">Belongs to the TonB family.</text>
</comment>
<dbReference type="PRINTS" id="PR01374">
    <property type="entry name" value="TONBPROTEIN"/>
</dbReference>
<dbReference type="InterPro" id="IPR037682">
    <property type="entry name" value="TonB_C"/>
</dbReference>
<dbReference type="InterPro" id="IPR051045">
    <property type="entry name" value="TonB-dependent_transducer"/>
</dbReference>
<proteinExistence type="inferred from homology"/>
<dbReference type="SUPFAM" id="SSF74653">
    <property type="entry name" value="TolA/TonB C-terminal domain"/>
    <property type="match status" value="1"/>
</dbReference>
<evidence type="ECO:0000256" key="7">
    <source>
        <dbReference type="ARBA" id="ARBA00022927"/>
    </source>
</evidence>
<reference evidence="13" key="1">
    <citation type="submission" date="2021-02" db="EMBL/GenBank/DDBJ databases">
        <title>Natronogracilivirga saccharolytica gen. nov. sp. nov. a new anaerobic, haloalkiliphilic carbohydrate-fermenting bacterium from soda lake and proposing of Cyclonatronumiaceae fam. nov. in the phylum Balneolaeota.</title>
        <authorList>
            <person name="Zhilina T.N."/>
            <person name="Sorokin D.Y."/>
            <person name="Zavarzina D.G."/>
            <person name="Toshchakov S.V."/>
            <person name="Kublanov I.V."/>
        </authorList>
    </citation>
    <scope>NUCLEOTIDE SEQUENCE</scope>
    <source>
        <strain evidence="13">Z-1702</strain>
    </source>
</reference>
<dbReference type="NCBIfam" id="TIGR01352">
    <property type="entry name" value="tonB_Cterm"/>
    <property type="match status" value="1"/>
</dbReference>
<feature type="region of interest" description="Disordered" evidence="10">
    <location>
        <begin position="63"/>
        <end position="85"/>
    </location>
</feature>
<comment type="subcellular location">
    <subcellularLocation>
        <location evidence="1">Cell inner membrane</location>
        <topology evidence="1">Single-pass membrane protein</topology>
        <orientation evidence="1">Periplasmic side</orientation>
    </subcellularLocation>
</comment>
<keyword evidence="6 11" id="KW-0812">Transmembrane</keyword>
<dbReference type="RefSeq" id="WP_210509949.1">
    <property type="nucleotide sequence ID" value="NZ_JAFIDN010000001.1"/>
</dbReference>
<keyword evidence="14" id="KW-1185">Reference proteome</keyword>
<dbReference type="AlphaFoldDB" id="A0A8J7RPE8"/>
<keyword evidence="9 11" id="KW-0472">Membrane</keyword>
<sequence>MSILENKKPNVNLHKYYMINLQIGFIVTLIILIALFRIDLQPGSEFEIQEEEQEIIEMEEIIQTEQETTPPPPPRPPSPEPVPDDEIVEDQFYDLDTEVDLDAPMDMPPPPPPEDDEEEEEPEVFTIVEDMPELKGGMQAIYDNLEYPEIARQAGIEGRVVVQFIIDEEGQVVDPQVVRGIGGGCDEAAVEAVKQVEFTPGRQRGRPVRVRYSLPITFRLSQ</sequence>
<dbReference type="GO" id="GO:0031992">
    <property type="term" value="F:energy transducer activity"/>
    <property type="evidence" value="ECO:0007669"/>
    <property type="project" value="InterPro"/>
</dbReference>
<dbReference type="GO" id="GO:0015891">
    <property type="term" value="P:siderophore transport"/>
    <property type="evidence" value="ECO:0007669"/>
    <property type="project" value="InterPro"/>
</dbReference>
<accession>A0A8J7RPE8</accession>
<feature type="region of interest" description="Disordered" evidence="10">
    <location>
        <begin position="100"/>
        <end position="121"/>
    </location>
</feature>
<evidence type="ECO:0000256" key="11">
    <source>
        <dbReference type="SAM" id="Phobius"/>
    </source>
</evidence>
<dbReference type="Proteomes" id="UP000673975">
    <property type="component" value="Unassembled WGS sequence"/>
</dbReference>
<evidence type="ECO:0000256" key="1">
    <source>
        <dbReference type="ARBA" id="ARBA00004383"/>
    </source>
</evidence>